<evidence type="ECO:0000313" key="1">
    <source>
        <dbReference type="EMBL" id="RXH78085.1"/>
    </source>
</evidence>
<accession>A0A498I7N8</accession>
<keyword evidence="2" id="KW-1185">Reference proteome</keyword>
<evidence type="ECO:0000313" key="2">
    <source>
        <dbReference type="Proteomes" id="UP000290289"/>
    </source>
</evidence>
<name>A0A498I7N8_MALDO</name>
<organism evidence="1 2">
    <name type="scientific">Malus domestica</name>
    <name type="common">Apple</name>
    <name type="synonym">Pyrus malus</name>
    <dbReference type="NCBI Taxonomy" id="3750"/>
    <lineage>
        <taxon>Eukaryota</taxon>
        <taxon>Viridiplantae</taxon>
        <taxon>Streptophyta</taxon>
        <taxon>Embryophyta</taxon>
        <taxon>Tracheophyta</taxon>
        <taxon>Spermatophyta</taxon>
        <taxon>Magnoliopsida</taxon>
        <taxon>eudicotyledons</taxon>
        <taxon>Gunneridae</taxon>
        <taxon>Pentapetalae</taxon>
        <taxon>rosids</taxon>
        <taxon>fabids</taxon>
        <taxon>Rosales</taxon>
        <taxon>Rosaceae</taxon>
        <taxon>Amygdaloideae</taxon>
        <taxon>Maleae</taxon>
        <taxon>Malus</taxon>
    </lineage>
</organism>
<sequence>MWIKILSTVFTFGTTAFDVFLYPFTAGAVLRPYHIYGFHICDGGFSSRVMFDPSFDRLRMTLVVGSCWMLQYHPI</sequence>
<dbReference type="AlphaFoldDB" id="A0A498I7N8"/>
<reference evidence="1 2" key="1">
    <citation type="submission" date="2018-10" db="EMBL/GenBank/DDBJ databases">
        <title>A high-quality apple genome assembly.</title>
        <authorList>
            <person name="Hu J."/>
        </authorList>
    </citation>
    <scope>NUCLEOTIDE SEQUENCE [LARGE SCALE GENOMIC DNA]</scope>
    <source>
        <strain evidence="2">cv. HFTH1</strain>
        <tissue evidence="1">Young leaf</tissue>
    </source>
</reference>
<dbReference type="EMBL" id="RDQH01000340">
    <property type="protein sequence ID" value="RXH78085.1"/>
    <property type="molecule type" value="Genomic_DNA"/>
</dbReference>
<proteinExistence type="predicted"/>
<gene>
    <name evidence="1" type="ORF">DVH24_040056</name>
</gene>
<dbReference type="Proteomes" id="UP000290289">
    <property type="component" value="Chromosome 14"/>
</dbReference>
<comment type="caution">
    <text evidence="1">The sequence shown here is derived from an EMBL/GenBank/DDBJ whole genome shotgun (WGS) entry which is preliminary data.</text>
</comment>
<protein>
    <submittedName>
        <fullName evidence="1">Uncharacterized protein</fullName>
    </submittedName>
</protein>